<keyword evidence="6" id="KW-0804">Transcription</keyword>
<reference evidence="11 12" key="1">
    <citation type="submission" date="2019-06" db="EMBL/GenBank/DDBJ databases">
        <title>A novel bacterium of genus Marinomonas, isolated from coastal sand.</title>
        <authorList>
            <person name="Huang H."/>
            <person name="Mo K."/>
            <person name="Hu Y."/>
        </authorList>
    </citation>
    <scope>NUCLEOTIDE SEQUENCE [LARGE SCALE GENOMIC DNA]</scope>
    <source>
        <strain evidence="11 12">HB171799</strain>
    </source>
</reference>
<evidence type="ECO:0000256" key="6">
    <source>
        <dbReference type="ARBA" id="ARBA00023163"/>
    </source>
</evidence>
<organism evidence="11 12">
    <name type="scientific">Maribrevibacterium harenarium</name>
    <dbReference type="NCBI Taxonomy" id="2589817"/>
    <lineage>
        <taxon>Bacteria</taxon>
        <taxon>Pseudomonadati</taxon>
        <taxon>Pseudomonadota</taxon>
        <taxon>Gammaproteobacteria</taxon>
        <taxon>Oceanospirillales</taxon>
        <taxon>Oceanospirillaceae</taxon>
        <taxon>Maribrevibacterium</taxon>
    </lineage>
</organism>
<feature type="domain" description="Anti-sigma-28 factor FlgM C-terminal" evidence="10">
    <location>
        <begin position="44"/>
        <end position="96"/>
    </location>
</feature>
<evidence type="ECO:0000259" key="10">
    <source>
        <dbReference type="Pfam" id="PF04316"/>
    </source>
</evidence>
<keyword evidence="11" id="KW-0282">Flagellum</keyword>
<evidence type="ECO:0000313" key="11">
    <source>
        <dbReference type="EMBL" id="TPE54934.1"/>
    </source>
</evidence>
<comment type="function">
    <text evidence="7">Responsible for the coupling of flagellin expression to flagellar assembly by preventing expression of the flagellin genes when a component of the middle class of proteins is defective. It negatively regulates flagellar genes by inhibiting the activity of FliA by directly binding to FliA.</text>
</comment>
<evidence type="ECO:0000256" key="5">
    <source>
        <dbReference type="ARBA" id="ARBA00023015"/>
    </source>
</evidence>
<keyword evidence="5" id="KW-0805">Transcription regulation</keyword>
<dbReference type="InterPro" id="IPR007412">
    <property type="entry name" value="FlgM"/>
</dbReference>
<dbReference type="EMBL" id="VFRR01000003">
    <property type="protein sequence ID" value="TPE54934.1"/>
    <property type="molecule type" value="Genomic_DNA"/>
</dbReference>
<sequence>MAINLNGVGSQPTLNKSDRIAREESAVARSSSSEVDSKKTLAEDTVQISSVAQSLQASAGADEKSSVDMDKVEQIKQALAAGEYKIDTEKLASRMMAMDSLFA</sequence>
<keyword evidence="11" id="KW-0966">Cell projection</keyword>
<comment type="similarity">
    <text evidence="1">Belongs to the FlgM family.</text>
</comment>
<dbReference type="GO" id="GO:0045892">
    <property type="term" value="P:negative regulation of DNA-templated transcription"/>
    <property type="evidence" value="ECO:0007669"/>
    <property type="project" value="InterPro"/>
</dbReference>
<dbReference type="InterPro" id="IPR035890">
    <property type="entry name" value="Anti-sigma-28_factor_FlgM_sf"/>
</dbReference>
<keyword evidence="11" id="KW-0969">Cilium</keyword>
<dbReference type="AlphaFoldDB" id="A0A501X387"/>
<dbReference type="RefSeq" id="WP_140587103.1">
    <property type="nucleotide sequence ID" value="NZ_VFRR01000003.1"/>
</dbReference>
<dbReference type="Proteomes" id="UP000315901">
    <property type="component" value="Unassembled WGS sequence"/>
</dbReference>
<evidence type="ECO:0000256" key="2">
    <source>
        <dbReference type="ARBA" id="ARBA00017823"/>
    </source>
</evidence>
<name>A0A501X387_9GAMM</name>
<keyword evidence="4" id="KW-1005">Bacterial flagellum biogenesis</keyword>
<feature type="region of interest" description="Disordered" evidence="9">
    <location>
        <begin position="1"/>
        <end position="41"/>
    </location>
</feature>
<evidence type="ECO:0000256" key="9">
    <source>
        <dbReference type="SAM" id="MobiDB-lite"/>
    </source>
</evidence>
<evidence type="ECO:0000256" key="8">
    <source>
        <dbReference type="ARBA" id="ARBA00030117"/>
    </source>
</evidence>
<evidence type="ECO:0000256" key="1">
    <source>
        <dbReference type="ARBA" id="ARBA00005322"/>
    </source>
</evidence>
<accession>A0A501X387</accession>
<dbReference type="InterPro" id="IPR031316">
    <property type="entry name" value="FlgM_C"/>
</dbReference>
<evidence type="ECO:0000256" key="4">
    <source>
        <dbReference type="ARBA" id="ARBA00022795"/>
    </source>
</evidence>
<dbReference type="NCBIfam" id="TIGR03824">
    <property type="entry name" value="FlgM_jcvi"/>
    <property type="match status" value="1"/>
</dbReference>
<protein>
    <recommendedName>
        <fullName evidence="2">Negative regulator of flagellin synthesis</fullName>
    </recommendedName>
    <alternativeName>
        <fullName evidence="8">Anti-sigma-28 factor</fullName>
    </alternativeName>
</protein>
<feature type="compositionally biased region" description="Basic and acidic residues" evidence="9">
    <location>
        <begin position="16"/>
        <end position="26"/>
    </location>
</feature>
<dbReference type="OrthoDB" id="7064195at2"/>
<proteinExistence type="inferred from homology"/>
<comment type="caution">
    <text evidence="11">The sequence shown here is derived from an EMBL/GenBank/DDBJ whole genome shotgun (WGS) entry which is preliminary data.</text>
</comment>
<evidence type="ECO:0000313" key="12">
    <source>
        <dbReference type="Proteomes" id="UP000315901"/>
    </source>
</evidence>
<dbReference type="GO" id="GO:0044781">
    <property type="term" value="P:bacterial-type flagellum organization"/>
    <property type="evidence" value="ECO:0007669"/>
    <property type="project" value="UniProtKB-KW"/>
</dbReference>
<keyword evidence="12" id="KW-1185">Reference proteome</keyword>
<gene>
    <name evidence="11" type="primary">flgM</name>
    <name evidence="11" type="ORF">FJM67_02435</name>
</gene>
<evidence type="ECO:0000256" key="7">
    <source>
        <dbReference type="ARBA" id="ARBA00024739"/>
    </source>
</evidence>
<dbReference type="SUPFAM" id="SSF101498">
    <property type="entry name" value="Anti-sigma factor FlgM"/>
    <property type="match status" value="1"/>
</dbReference>
<keyword evidence="3" id="KW-0678">Repressor</keyword>
<dbReference type="Pfam" id="PF04316">
    <property type="entry name" value="FlgM"/>
    <property type="match status" value="1"/>
</dbReference>
<evidence type="ECO:0000256" key="3">
    <source>
        <dbReference type="ARBA" id="ARBA00022491"/>
    </source>
</evidence>